<dbReference type="PROSITE" id="PS50110">
    <property type="entry name" value="RESPONSE_REGULATORY"/>
    <property type="match status" value="1"/>
</dbReference>
<name>A0A062VCK6_9EURY</name>
<dbReference type="CDD" id="cd00082">
    <property type="entry name" value="HisKA"/>
    <property type="match status" value="1"/>
</dbReference>
<dbReference type="InterPro" id="IPR001789">
    <property type="entry name" value="Sig_transdc_resp-reg_receiver"/>
</dbReference>
<evidence type="ECO:0000256" key="6">
    <source>
        <dbReference type="ARBA" id="ARBA00023012"/>
    </source>
</evidence>
<dbReference type="Gene3D" id="1.10.287.130">
    <property type="match status" value="1"/>
</dbReference>
<evidence type="ECO:0000256" key="7">
    <source>
        <dbReference type="PROSITE-ProRule" id="PRU00169"/>
    </source>
</evidence>
<evidence type="ECO:0000313" key="13">
    <source>
        <dbReference type="Proteomes" id="UP000027153"/>
    </source>
</evidence>
<comment type="caution">
    <text evidence="12">The sequence shown here is derived from an EMBL/GenBank/DDBJ whole genome shotgun (WGS) entry which is preliminary data.</text>
</comment>
<dbReference type="Pfam" id="PF13185">
    <property type="entry name" value="GAF_2"/>
    <property type="match status" value="1"/>
</dbReference>
<dbReference type="PRINTS" id="PR00344">
    <property type="entry name" value="BCTRLSENSOR"/>
</dbReference>
<dbReference type="InterPro" id="IPR036890">
    <property type="entry name" value="HATPase_C_sf"/>
</dbReference>
<keyword evidence="6" id="KW-0902">Two-component regulatory system</keyword>
<dbReference type="SUPFAM" id="SSF55785">
    <property type="entry name" value="PYP-like sensor domain (PAS domain)"/>
    <property type="match status" value="1"/>
</dbReference>
<dbReference type="Gene3D" id="3.30.450.40">
    <property type="match status" value="2"/>
</dbReference>
<dbReference type="InterPro" id="IPR003661">
    <property type="entry name" value="HisK_dim/P_dom"/>
</dbReference>
<dbReference type="SMART" id="SM00086">
    <property type="entry name" value="PAC"/>
    <property type="match status" value="1"/>
</dbReference>
<dbReference type="OrthoDB" id="115915at2157"/>
<dbReference type="Gene3D" id="3.40.50.2300">
    <property type="match status" value="1"/>
</dbReference>
<keyword evidence="1 7" id="KW-0597">Phosphoprotein</keyword>
<feature type="modified residue" description="4-aspartylphosphate" evidence="7">
    <location>
        <position position="732"/>
    </location>
</feature>
<dbReference type="PROSITE" id="PS50109">
    <property type="entry name" value="HIS_KIN"/>
    <property type="match status" value="1"/>
</dbReference>
<dbReference type="InterPro" id="IPR003594">
    <property type="entry name" value="HATPase_dom"/>
</dbReference>
<sequence length="800" mass="89387">MFQRFGIRSVIAAPLQVKGKMIGVLGATEKSEYAFTPVHVDFLKKLSVSVSLAIENARLFKNVQQELTERKRAENKLIQLKKDLEAEIRDMNVLQMLSTRYIEGNDFSFLLQEIIEAAIAITGADKGNLQLLDPSTGKLKIAAHKNFDIHFLKFFEEVEAGEAASCGMAMERLERVIVEDVTHSPIFKGSDALDVLLDEGVLAVQSTPLLARSGRLLGIISTHFRQVHSPADRELRVIDILARQAADIIERSQAEEALRKAHDELEIRVQERTAELEEANQALQAEIKERKRTEATLAENEERLKLAQKAANAGTWDWNMLTGELKWSEEYYLIHGLTTDHEPYYKNWFKTVHPDDHDMVSKAVAQAIEQKMDIDIEFRTIRPDGNLCWLNAKGKTFYDDVNRPVRMVGITIDITEKKKLQAQLLQAQRMESIGTLTGGLAHNINNMLTPMTLSLQMLKNKFTDEQSQRLLNILEKNTQYSADLIKQVMSFTRGIEGERKIIQVTELISEIEKIAKQTFPKSIEVRAGVPGDLWNISGDATQLHQVLMNMCMNARDAMPDGGILNISAENLLVDENYARVNIGAKAGSYVVITVSDTGTGIPPKILDRIFEPFFTTKEFGKGTGLCLSVSLAIVKSHGGFIDVHSETGKGTTFRIHLPAVATGTQETKDLQFELSSGKGELILVVDDEPSVRDITSLILETKGYKVITADDGAEAITLYLQYRNEIKAVIMDMMMPVMEGPQSIRALNKINPEIRIIAASGLTEKDKLAKVPDNHVKAFLSKPYTAEVLLKTIYEVLSAK</sequence>
<keyword evidence="2" id="KW-0808">Transferase</keyword>
<dbReference type="AlphaFoldDB" id="A0A062VCK6"/>
<dbReference type="CDD" id="cd00130">
    <property type="entry name" value="PAS"/>
    <property type="match status" value="1"/>
</dbReference>
<dbReference type="Pfam" id="PF00072">
    <property type="entry name" value="Response_reg"/>
    <property type="match status" value="1"/>
</dbReference>
<dbReference type="PANTHER" id="PTHR43065:SF46">
    <property type="entry name" value="C4-DICARBOXYLATE TRANSPORT SENSOR PROTEIN DCTB"/>
    <property type="match status" value="1"/>
</dbReference>
<dbReference type="Gene3D" id="3.30.450.20">
    <property type="entry name" value="PAS domain"/>
    <property type="match status" value="1"/>
</dbReference>
<evidence type="ECO:0000256" key="5">
    <source>
        <dbReference type="ARBA" id="ARBA00022840"/>
    </source>
</evidence>
<feature type="coiled-coil region" evidence="8">
    <location>
        <begin position="56"/>
        <end position="90"/>
    </location>
</feature>
<dbReference type="SMART" id="SM00065">
    <property type="entry name" value="GAF"/>
    <property type="match status" value="1"/>
</dbReference>
<dbReference type="InterPro" id="IPR000700">
    <property type="entry name" value="PAS-assoc_C"/>
</dbReference>
<evidence type="ECO:0000256" key="2">
    <source>
        <dbReference type="ARBA" id="ARBA00022679"/>
    </source>
</evidence>
<keyword evidence="13" id="KW-1185">Reference proteome</keyword>
<dbReference type="Pfam" id="PF13492">
    <property type="entry name" value="GAF_3"/>
    <property type="match status" value="1"/>
</dbReference>
<keyword evidence="8" id="KW-0175">Coiled coil</keyword>
<evidence type="ECO:0000259" key="10">
    <source>
        <dbReference type="PROSITE" id="PS50110"/>
    </source>
</evidence>
<dbReference type="NCBIfam" id="TIGR00229">
    <property type="entry name" value="sensory_box"/>
    <property type="match status" value="1"/>
</dbReference>
<gene>
    <name evidence="12" type="ORF">ANME2D_00033</name>
</gene>
<keyword evidence="5" id="KW-0067">ATP-binding</keyword>
<evidence type="ECO:0000256" key="4">
    <source>
        <dbReference type="ARBA" id="ARBA00022777"/>
    </source>
</evidence>
<reference evidence="12 13" key="1">
    <citation type="journal article" date="2013" name="Nature">
        <title>Anaerobic oxidation of methane coupled to nitrate reduction in a novel archaeal lineage.</title>
        <authorList>
            <person name="Haroon M.F."/>
            <person name="Hu S."/>
            <person name="Shi Y."/>
            <person name="Imelfort M."/>
            <person name="Keller J."/>
            <person name="Hugenholtz P."/>
            <person name="Yuan Z."/>
            <person name="Tyson G.W."/>
        </authorList>
    </citation>
    <scope>NUCLEOTIDE SEQUENCE [LARGE SCALE GENOMIC DNA]</scope>
    <source>
        <strain evidence="12 13">ANME-2d</strain>
    </source>
</reference>
<dbReference type="InterPro" id="IPR005467">
    <property type="entry name" value="His_kinase_dom"/>
</dbReference>
<dbReference type="InterPro" id="IPR001610">
    <property type="entry name" value="PAC"/>
</dbReference>
<dbReference type="EMBL" id="JMIY01000001">
    <property type="protein sequence ID" value="KCZ72975.1"/>
    <property type="molecule type" value="Genomic_DNA"/>
</dbReference>
<dbReference type="InterPro" id="IPR011006">
    <property type="entry name" value="CheY-like_superfamily"/>
</dbReference>
<dbReference type="SUPFAM" id="SSF52172">
    <property type="entry name" value="CheY-like"/>
    <property type="match status" value="1"/>
</dbReference>
<dbReference type="PANTHER" id="PTHR43065">
    <property type="entry name" value="SENSOR HISTIDINE KINASE"/>
    <property type="match status" value="1"/>
</dbReference>
<dbReference type="CDD" id="cd00156">
    <property type="entry name" value="REC"/>
    <property type="match status" value="1"/>
</dbReference>
<dbReference type="Pfam" id="PF08447">
    <property type="entry name" value="PAS_3"/>
    <property type="match status" value="1"/>
</dbReference>
<feature type="coiled-coil region" evidence="8">
    <location>
        <begin position="255"/>
        <end position="310"/>
    </location>
</feature>
<dbReference type="InterPro" id="IPR035965">
    <property type="entry name" value="PAS-like_dom_sf"/>
</dbReference>
<dbReference type="SUPFAM" id="SSF55781">
    <property type="entry name" value="GAF domain-like"/>
    <property type="match status" value="2"/>
</dbReference>
<dbReference type="PROSITE" id="PS50113">
    <property type="entry name" value="PAC"/>
    <property type="match status" value="1"/>
</dbReference>
<keyword evidence="3" id="KW-0547">Nucleotide-binding</keyword>
<dbReference type="SUPFAM" id="SSF55874">
    <property type="entry name" value="ATPase domain of HSP90 chaperone/DNA topoisomerase II/histidine kinase"/>
    <property type="match status" value="1"/>
</dbReference>
<dbReference type="InterPro" id="IPR013655">
    <property type="entry name" value="PAS_fold_3"/>
</dbReference>
<keyword evidence="4" id="KW-0418">Kinase</keyword>
<dbReference type="InterPro" id="IPR004358">
    <property type="entry name" value="Sig_transdc_His_kin-like_C"/>
</dbReference>
<dbReference type="PATRIC" id="fig|1392998.3.peg.393"/>
<dbReference type="Gene3D" id="3.30.565.10">
    <property type="entry name" value="Histidine kinase-like ATPase, C-terminal domain"/>
    <property type="match status" value="1"/>
</dbReference>
<dbReference type="GO" id="GO:0005524">
    <property type="term" value="F:ATP binding"/>
    <property type="evidence" value="ECO:0007669"/>
    <property type="project" value="UniProtKB-KW"/>
</dbReference>
<evidence type="ECO:0000256" key="1">
    <source>
        <dbReference type="ARBA" id="ARBA00022553"/>
    </source>
</evidence>
<dbReference type="SMART" id="SM00387">
    <property type="entry name" value="HATPase_c"/>
    <property type="match status" value="1"/>
</dbReference>
<dbReference type="Proteomes" id="UP000027153">
    <property type="component" value="Unassembled WGS sequence"/>
</dbReference>
<evidence type="ECO:0000259" key="9">
    <source>
        <dbReference type="PROSITE" id="PS50109"/>
    </source>
</evidence>
<dbReference type="InterPro" id="IPR036097">
    <property type="entry name" value="HisK_dim/P_sf"/>
</dbReference>
<dbReference type="SMART" id="SM00388">
    <property type="entry name" value="HisKA"/>
    <property type="match status" value="1"/>
</dbReference>
<feature type="domain" description="PAC" evidence="11">
    <location>
        <begin position="374"/>
        <end position="426"/>
    </location>
</feature>
<organism evidence="12 13">
    <name type="scientific">Candidatus Methanoperedens nitratireducens</name>
    <dbReference type="NCBI Taxonomy" id="1392998"/>
    <lineage>
        <taxon>Archaea</taxon>
        <taxon>Methanobacteriati</taxon>
        <taxon>Methanobacteriota</taxon>
        <taxon>Stenosarchaea group</taxon>
        <taxon>Methanomicrobia</taxon>
        <taxon>Methanosarcinales</taxon>
        <taxon>ANME-2 cluster</taxon>
        <taxon>Candidatus Methanoperedentaceae</taxon>
        <taxon>Candidatus Methanoperedens</taxon>
    </lineage>
</organism>
<proteinExistence type="predicted"/>
<dbReference type="SMART" id="SM00448">
    <property type="entry name" value="REC"/>
    <property type="match status" value="1"/>
</dbReference>
<dbReference type="Pfam" id="PF02518">
    <property type="entry name" value="HATPase_c"/>
    <property type="match status" value="1"/>
</dbReference>
<dbReference type="SUPFAM" id="SSF47384">
    <property type="entry name" value="Homodimeric domain of signal transducing histidine kinase"/>
    <property type="match status" value="1"/>
</dbReference>
<feature type="domain" description="Response regulatory" evidence="10">
    <location>
        <begin position="681"/>
        <end position="797"/>
    </location>
</feature>
<accession>A0A062VCK6</accession>
<dbReference type="InterPro" id="IPR029016">
    <property type="entry name" value="GAF-like_dom_sf"/>
</dbReference>
<evidence type="ECO:0000259" key="11">
    <source>
        <dbReference type="PROSITE" id="PS50113"/>
    </source>
</evidence>
<dbReference type="Gene3D" id="2.10.70.100">
    <property type="match status" value="1"/>
</dbReference>
<feature type="domain" description="Histidine kinase" evidence="9">
    <location>
        <begin position="439"/>
        <end position="661"/>
    </location>
</feature>
<evidence type="ECO:0000313" key="12">
    <source>
        <dbReference type="EMBL" id="KCZ72975.1"/>
    </source>
</evidence>
<evidence type="ECO:0000256" key="8">
    <source>
        <dbReference type="SAM" id="Coils"/>
    </source>
</evidence>
<protein>
    <submittedName>
        <fullName evidence="12">PAS domain S-box</fullName>
    </submittedName>
</protein>
<evidence type="ECO:0000256" key="3">
    <source>
        <dbReference type="ARBA" id="ARBA00022741"/>
    </source>
</evidence>
<dbReference type="GO" id="GO:0000155">
    <property type="term" value="F:phosphorelay sensor kinase activity"/>
    <property type="evidence" value="ECO:0007669"/>
    <property type="project" value="InterPro"/>
</dbReference>
<dbReference type="InterPro" id="IPR003018">
    <property type="entry name" value="GAF"/>
</dbReference>
<dbReference type="InterPro" id="IPR000014">
    <property type="entry name" value="PAS"/>
</dbReference>